<feature type="region of interest" description="Disordered" evidence="1">
    <location>
        <begin position="21"/>
        <end position="87"/>
    </location>
</feature>
<feature type="compositionally biased region" description="Pro residues" evidence="1">
    <location>
        <begin position="35"/>
        <end position="52"/>
    </location>
</feature>
<dbReference type="EMBL" id="OB668997">
    <property type="protein sequence ID" value="CAD7234532.1"/>
    <property type="molecule type" value="Genomic_DNA"/>
</dbReference>
<sequence>MEWTRRLREVGMESGALNIVERGKVSKATDAPAVSPLPPEAQQERPPPPPSPQAQGARKADPSPPQPPKAGLRKGPPGSDSPRKEAF</sequence>
<accession>A0A7R8WP41</accession>
<proteinExistence type="predicted"/>
<evidence type="ECO:0000256" key="1">
    <source>
        <dbReference type="SAM" id="MobiDB-lite"/>
    </source>
</evidence>
<gene>
    <name evidence="2" type="ORF">CTOB1V02_LOCUS12348</name>
</gene>
<protein>
    <submittedName>
        <fullName evidence="2">Uncharacterized protein</fullName>
    </submittedName>
</protein>
<dbReference type="AlphaFoldDB" id="A0A7R8WP41"/>
<reference evidence="2" key="1">
    <citation type="submission" date="2020-11" db="EMBL/GenBank/DDBJ databases">
        <authorList>
            <person name="Tran Van P."/>
        </authorList>
    </citation>
    <scope>NUCLEOTIDE SEQUENCE</scope>
</reference>
<name>A0A7R8WP41_9CRUS</name>
<evidence type="ECO:0000313" key="2">
    <source>
        <dbReference type="EMBL" id="CAD7234532.1"/>
    </source>
</evidence>
<organism evidence="2">
    <name type="scientific">Cyprideis torosa</name>
    <dbReference type="NCBI Taxonomy" id="163714"/>
    <lineage>
        <taxon>Eukaryota</taxon>
        <taxon>Metazoa</taxon>
        <taxon>Ecdysozoa</taxon>
        <taxon>Arthropoda</taxon>
        <taxon>Crustacea</taxon>
        <taxon>Oligostraca</taxon>
        <taxon>Ostracoda</taxon>
        <taxon>Podocopa</taxon>
        <taxon>Podocopida</taxon>
        <taxon>Cytherocopina</taxon>
        <taxon>Cytheroidea</taxon>
        <taxon>Cytherideidae</taxon>
        <taxon>Cyprideis</taxon>
    </lineage>
</organism>